<evidence type="ECO:0000313" key="2">
    <source>
        <dbReference type="Proteomes" id="UP000435138"/>
    </source>
</evidence>
<sequence length="208" mass="23735">MDEDWNLRVKRGLGPLRFGMTSESCEPLAGPYGNVTSDRPIVQTDMEDMYRHWVETLGEDEARKAMEIIAAANLDMRPRHLQLLETGVHMTFLDGVLEDIMVEERAKKLHVDGREFFGAGFADALRYLQDLNSELPFVDDVDCYFRVIEVTAFGFIRFAETSREILFDGSPRGSEAAGFSVGWRDTPRNLEEDFSGRRQFDLRLLSTA</sequence>
<proteinExistence type="predicted"/>
<comment type="caution">
    <text evidence="1">The sequence shown here is derived from an EMBL/GenBank/DDBJ whole genome shotgun (WGS) entry which is preliminary data.</text>
</comment>
<dbReference type="RefSeq" id="WP_153358313.1">
    <property type="nucleotide sequence ID" value="NZ_JAYKOO010000004.1"/>
</dbReference>
<name>A0A6A8ACH5_9HYPH</name>
<accession>A0A6A8ACH5</accession>
<evidence type="ECO:0000313" key="1">
    <source>
        <dbReference type="EMBL" id="MQY49015.1"/>
    </source>
</evidence>
<dbReference type="Proteomes" id="UP000435138">
    <property type="component" value="Unassembled WGS sequence"/>
</dbReference>
<gene>
    <name evidence="1" type="ORF">GAO09_23560</name>
</gene>
<dbReference type="EMBL" id="WIXI01000049">
    <property type="protein sequence ID" value="MQY49015.1"/>
    <property type="molecule type" value="Genomic_DNA"/>
</dbReference>
<organism evidence="1 2">
    <name type="scientific">Endobacterium cereale</name>
    <dbReference type="NCBI Taxonomy" id="2663029"/>
    <lineage>
        <taxon>Bacteria</taxon>
        <taxon>Pseudomonadati</taxon>
        <taxon>Pseudomonadota</taxon>
        <taxon>Alphaproteobacteria</taxon>
        <taxon>Hyphomicrobiales</taxon>
        <taxon>Rhizobiaceae</taxon>
        <taxon>Endobacterium</taxon>
    </lineage>
</organism>
<keyword evidence="2" id="KW-1185">Reference proteome</keyword>
<dbReference type="AlphaFoldDB" id="A0A6A8ACH5"/>
<reference evidence="1 2" key="1">
    <citation type="submission" date="2019-11" db="EMBL/GenBank/DDBJ databases">
        <title>Genome analysis of Rhizobacterium cereale a novel genus and species isolated from maize roots in North Spain.</title>
        <authorList>
            <person name="Menendez E."/>
            <person name="Flores-Felix J.D."/>
            <person name="Ramirez-Bahena M.-H."/>
            <person name="Igual J.M."/>
            <person name="Garcia-Fraile P."/>
            <person name="Peix A."/>
            <person name="Velazquez E."/>
        </authorList>
    </citation>
    <scope>NUCLEOTIDE SEQUENCE [LARGE SCALE GENOMIC DNA]</scope>
    <source>
        <strain evidence="1 2">RZME27</strain>
    </source>
</reference>
<protein>
    <submittedName>
        <fullName evidence="1">Uncharacterized protein</fullName>
    </submittedName>
</protein>